<reference evidence="1 2" key="1">
    <citation type="submission" date="2020-07" db="EMBL/GenBank/DDBJ databases">
        <title>Complete genome sequence of Klebsiella pneumoniae phage Miami.</title>
        <authorList>
            <person name="Mora D.A."/>
            <person name="Lessor L."/>
            <person name="Gill J."/>
            <person name="Liu M."/>
        </authorList>
    </citation>
    <scope>NUCLEOTIDE SEQUENCE [LARGE SCALE GENOMIC DNA]</scope>
</reference>
<organism evidence="1 2">
    <name type="scientific">Klebsiella phage Miami</name>
    <dbReference type="NCBI Taxonomy" id="2767581"/>
    <lineage>
        <taxon>Viruses</taxon>
        <taxon>Duplodnaviria</taxon>
        <taxon>Heunggongvirae</taxon>
        <taxon>Uroviricota</taxon>
        <taxon>Caudoviricetes</taxon>
        <taxon>Chimalliviridae</taxon>
        <taxon>Miamivirus</taxon>
        <taxon>Miamivirus miami</taxon>
    </lineage>
</organism>
<dbReference type="EMBL" id="MT701590">
    <property type="protein sequence ID" value="QPB09392.1"/>
    <property type="molecule type" value="Genomic_DNA"/>
</dbReference>
<dbReference type="Proteomes" id="UP000662782">
    <property type="component" value="Segment"/>
</dbReference>
<evidence type="ECO:0000313" key="1">
    <source>
        <dbReference type="EMBL" id="QPB09392.1"/>
    </source>
</evidence>
<name>A0A873WK54_9CAUD</name>
<gene>
    <name evidence="1" type="ORF">CPT_Miami_297</name>
</gene>
<protein>
    <submittedName>
        <fullName evidence="1">Uncharacterized protein</fullName>
    </submittedName>
</protein>
<evidence type="ECO:0000313" key="2">
    <source>
        <dbReference type="Proteomes" id="UP000662782"/>
    </source>
</evidence>
<sequence>MRSVVLTKDYLLYWEKQNRITVRNIVNLLNVKPVYGELLSDLHTRVDSERLTVEFRNVVAKFERFKLTPQLNIEADVSFMGSLKENTPPSSDVVYHARGFLMGDRLNVVAIDVSLK</sequence>
<keyword evidence="2" id="KW-1185">Reference proteome</keyword>
<accession>A0A873WK54</accession>
<proteinExistence type="predicted"/>